<protein>
    <recommendedName>
        <fullName evidence="2">Antitoxin VbhA domain-containing protein</fullName>
    </recommendedName>
</protein>
<dbReference type="AlphaFoldDB" id="D9CGK4"/>
<dbReference type="InterPro" id="IPR043038">
    <property type="entry name" value="VbhA_sf"/>
</dbReference>
<dbReference type="CDD" id="cd11586">
    <property type="entry name" value="VbhA_like"/>
    <property type="match status" value="1"/>
</dbReference>
<sequence>MTSRSDREQHVTQMLTNFRLEGLIPDDAHLRLLQQYIEGTATLSDLLQDARNFALERWLESLKAGLRP</sequence>
<dbReference type="InterPro" id="IPR033788">
    <property type="entry name" value="VbhA-like"/>
</dbReference>
<name>D9CGK4_9BACT</name>
<organism evidence="1">
    <name type="scientific">bacterium enrichment culture clone 2b(2010)</name>
    <dbReference type="NCBI Taxonomy" id="795324"/>
    <lineage>
        <taxon>Bacteria</taxon>
        <taxon>environmental samples</taxon>
    </lineage>
</organism>
<proteinExistence type="predicted"/>
<dbReference type="Gene3D" id="1.10.8.1050">
    <property type="entry name" value="Antitoxin VbhA-like"/>
    <property type="match status" value="1"/>
</dbReference>
<keyword evidence="1" id="KW-0614">Plasmid</keyword>
<evidence type="ECO:0000313" key="1">
    <source>
        <dbReference type="EMBL" id="ADJ54358.1"/>
    </source>
</evidence>
<dbReference type="EMBL" id="GU722201">
    <property type="protein sequence ID" value="ADJ54358.1"/>
    <property type="molecule type" value="Genomic_DNA"/>
</dbReference>
<accession>D9CGK4</accession>
<evidence type="ECO:0008006" key="2">
    <source>
        <dbReference type="Google" id="ProtNLM"/>
    </source>
</evidence>
<geneLocation type="plasmid" evidence="1">
    <name>hyperthermophilic bacterial plasmid 2b</name>
</geneLocation>
<gene>
    <name evidence="1" type="ORF">pHB2b_gp08</name>
</gene>
<reference evidence="1" key="1">
    <citation type="journal article" date="2010" name="Environ. Microbiol.">
        <title>Metagenomic analyses of novel viruses and plasmids from a cultured environmental sample of hyperthermophilic neutrophiles.</title>
        <authorList>
            <person name="Garrett R.A."/>
            <person name="Prangishvili D."/>
            <person name="Shah S.A."/>
            <person name="Reuter M."/>
            <person name="Stetter K.O."/>
            <person name="Peng X."/>
        </authorList>
    </citation>
    <scope>NUCLEOTIDE SEQUENCE</scope>
    <source>
        <plasmid evidence="1">hyperthermophilic bacterial plasmid 2b</plasmid>
    </source>
</reference>